<reference evidence="6 7" key="1">
    <citation type="submission" date="2018-04" db="EMBL/GenBank/DDBJ databases">
        <title>Novel Campyloabacter and Helicobacter Species and Strains.</title>
        <authorList>
            <person name="Mannion A.J."/>
            <person name="Shen Z."/>
            <person name="Fox J.G."/>
        </authorList>
    </citation>
    <scope>NUCLEOTIDE SEQUENCE [LARGE SCALE GENOMIC DNA]</scope>
    <source>
        <strain evidence="6 7">MIT 12-6600</strain>
    </source>
</reference>
<dbReference type="EMBL" id="NXLT01000004">
    <property type="protein sequence ID" value="RDU66954.1"/>
    <property type="molecule type" value="Genomic_DNA"/>
</dbReference>
<comment type="similarity">
    <text evidence="1">Belongs to the peptidase S49 family.</text>
</comment>
<dbReference type="PANTHER" id="PTHR42987:SF7">
    <property type="entry name" value="SIGNAL PEPTIDE PEPTIDASE SPPA-RELATED"/>
    <property type="match status" value="1"/>
</dbReference>
<accession>A0A3D8IQQ2</accession>
<dbReference type="Gene3D" id="6.20.330.10">
    <property type="match status" value="1"/>
</dbReference>
<dbReference type="InterPro" id="IPR004635">
    <property type="entry name" value="Pept_S49_SppA"/>
</dbReference>
<evidence type="ECO:0000313" key="6">
    <source>
        <dbReference type="EMBL" id="RDU66954.1"/>
    </source>
</evidence>
<dbReference type="CDD" id="cd07023">
    <property type="entry name" value="S49_Sppa_N_C"/>
    <property type="match status" value="1"/>
</dbReference>
<gene>
    <name evidence="6" type="primary">sppA</name>
    <name evidence="6" type="ORF">CQA54_06000</name>
</gene>
<evidence type="ECO:0000313" key="7">
    <source>
        <dbReference type="Proteomes" id="UP000256514"/>
    </source>
</evidence>
<dbReference type="GO" id="GO:0006508">
    <property type="term" value="P:proteolysis"/>
    <property type="evidence" value="ECO:0007669"/>
    <property type="project" value="UniProtKB-KW"/>
</dbReference>
<dbReference type="GO" id="GO:0008236">
    <property type="term" value="F:serine-type peptidase activity"/>
    <property type="evidence" value="ECO:0007669"/>
    <property type="project" value="UniProtKB-KW"/>
</dbReference>
<dbReference type="Gene3D" id="3.90.226.10">
    <property type="entry name" value="2-enoyl-CoA Hydratase, Chain A, domain 1"/>
    <property type="match status" value="1"/>
</dbReference>
<dbReference type="Proteomes" id="UP000256514">
    <property type="component" value="Unassembled WGS sequence"/>
</dbReference>
<name>A0A3D8IQQ2_9HELI</name>
<evidence type="ECO:0000256" key="1">
    <source>
        <dbReference type="ARBA" id="ARBA00008683"/>
    </source>
</evidence>
<dbReference type="InterPro" id="IPR002142">
    <property type="entry name" value="Peptidase_S49"/>
</dbReference>
<dbReference type="InterPro" id="IPR029045">
    <property type="entry name" value="ClpP/crotonase-like_dom_sf"/>
</dbReference>
<dbReference type="SUPFAM" id="SSF52096">
    <property type="entry name" value="ClpP/crotonase"/>
    <property type="match status" value="1"/>
</dbReference>
<dbReference type="NCBIfam" id="TIGR00706">
    <property type="entry name" value="SppA_dom"/>
    <property type="match status" value="1"/>
</dbReference>
<keyword evidence="4" id="KW-0720">Serine protease</keyword>
<keyword evidence="2" id="KW-0645">Protease</keyword>
<organism evidence="6 7">
    <name type="scientific">Helicobacter equorum</name>
    <dbReference type="NCBI Taxonomy" id="361872"/>
    <lineage>
        <taxon>Bacteria</taxon>
        <taxon>Pseudomonadati</taxon>
        <taxon>Campylobacterota</taxon>
        <taxon>Epsilonproteobacteria</taxon>
        <taxon>Campylobacterales</taxon>
        <taxon>Helicobacteraceae</taxon>
        <taxon>Helicobacter</taxon>
    </lineage>
</organism>
<dbReference type="InterPro" id="IPR047272">
    <property type="entry name" value="S49_SppA_C"/>
</dbReference>
<dbReference type="AlphaFoldDB" id="A0A3D8IQQ2"/>
<dbReference type="Pfam" id="PF01343">
    <property type="entry name" value="Peptidase_S49"/>
    <property type="match status" value="1"/>
</dbReference>
<proteinExistence type="inferred from homology"/>
<evidence type="ECO:0000256" key="2">
    <source>
        <dbReference type="ARBA" id="ARBA00022670"/>
    </source>
</evidence>
<feature type="domain" description="Peptidase S49" evidence="5">
    <location>
        <begin position="80"/>
        <end position="229"/>
    </location>
</feature>
<protein>
    <submittedName>
        <fullName evidence="6">Signal peptide peptidase SppA</fullName>
    </submittedName>
</protein>
<dbReference type="PANTHER" id="PTHR42987">
    <property type="entry name" value="PEPTIDASE S49"/>
    <property type="match status" value="1"/>
</dbReference>
<evidence type="ECO:0000259" key="5">
    <source>
        <dbReference type="Pfam" id="PF01343"/>
    </source>
</evidence>
<evidence type="ECO:0000256" key="3">
    <source>
        <dbReference type="ARBA" id="ARBA00022801"/>
    </source>
</evidence>
<keyword evidence="3" id="KW-0378">Hydrolase</keyword>
<sequence>MLVLVVLLVVGSMQDTPTQQPNLAKLYLTAPIFSATSIESQIQNIKKNPSIKGVLLVIDSPGGSVSASIEVADLIKELGQDMPVVAYVQGSMASGSYYGGMYASEIVANRGALIGSIGVIFSGYNIAHLLENLGIQEQVLKKGEYKEVGTMSRQWSAQEREFLDNLLSEQYAMFVNDVKAAHGEKLSQDSQAFAQGKIFSAKTALQLGLIDKIGSLQEATEILKEKAHVDEVVWLKKSKIDSYVEQFQDSLISKVLSLGAPSLR</sequence>
<dbReference type="OrthoDB" id="9764363at2"/>
<comment type="caution">
    <text evidence="6">The sequence shown here is derived from an EMBL/GenBank/DDBJ whole genome shotgun (WGS) entry which is preliminary data.</text>
</comment>
<keyword evidence="7" id="KW-1185">Reference proteome</keyword>
<evidence type="ECO:0000256" key="4">
    <source>
        <dbReference type="ARBA" id="ARBA00022825"/>
    </source>
</evidence>